<proteinExistence type="predicted"/>
<evidence type="ECO:0000313" key="1">
    <source>
        <dbReference type="EMBL" id="KAG2311964.1"/>
    </source>
</evidence>
<sequence>MSLQETALGYAQLPAVLTDRCIKSLRSSSVFIFLMVLLMPGCDFSNRDTTKSSSSTAVLTCGSSSRCRLQPPRPSFFVAELLREESPLASSVHLQSTAEFVSKPYHDSLSNLASPPASPSCSSSLSSSLESVSPSRIRGSSSKETMVILAVLHKWSSASAFLQIGPKPLHLQK</sequence>
<accession>A0A8X8ASQ0</accession>
<gene>
    <name evidence="1" type="ORF">Bca52824_023521</name>
</gene>
<protein>
    <submittedName>
        <fullName evidence="1">Uncharacterized protein</fullName>
    </submittedName>
</protein>
<dbReference type="EMBL" id="JAAMPC010000005">
    <property type="protein sequence ID" value="KAG2311964.1"/>
    <property type="molecule type" value="Genomic_DNA"/>
</dbReference>
<name>A0A8X8ASQ0_BRACI</name>
<dbReference type="Proteomes" id="UP000886595">
    <property type="component" value="Unassembled WGS sequence"/>
</dbReference>
<dbReference type="AlphaFoldDB" id="A0A8X8ASQ0"/>
<organism evidence="1 2">
    <name type="scientific">Brassica carinata</name>
    <name type="common">Ethiopian mustard</name>
    <name type="synonym">Abyssinian cabbage</name>
    <dbReference type="NCBI Taxonomy" id="52824"/>
    <lineage>
        <taxon>Eukaryota</taxon>
        <taxon>Viridiplantae</taxon>
        <taxon>Streptophyta</taxon>
        <taxon>Embryophyta</taxon>
        <taxon>Tracheophyta</taxon>
        <taxon>Spermatophyta</taxon>
        <taxon>Magnoliopsida</taxon>
        <taxon>eudicotyledons</taxon>
        <taxon>Gunneridae</taxon>
        <taxon>Pentapetalae</taxon>
        <taxon>rosids</taxon>
        <taxon>malvids</taxon>
        <taxon>Brassicales</taxon>
        <taxon>Brassicaceae</taxon>
        <taxon>Brassiceae</taxon>
        <taxon>Brassica</taxon>
    </lineage>
</organism>
<reference evidence="1 2" key="1">
    <citation type="submission" date="2020-02" db="EMBL/GenBank/DDBJ databases">
        <authorList>
            <person name="Ma Q."/>
            <person name="Huang Y."/>
            <person name="Song X."/>
            <person name="Pei D."/>
        </authorList>
    </citation>
    <scope>NUCLEOTIDE SEQUENCE [LARGE SCALE GENOMIC DNA]</scope>
    <source>
        <strain evidence="1">Sxm20200214</strain>
        <tissue evidence="1">Leaf</tissue>
    </source>
</reference>
<evidence type="ECO:0000313" key="2">
    <source>
        <dbReference type="Proteomes" id="UP000886595"/>
    </source>
</evidence>
<keyword evidence="2" id="KW-1185">Reference proteome</keyword>
<comment type="caution">
    <text evidence="1">The sequence shown here is derived from an EMBL/GenBank/DDBJ whole genome shotgun (WGS) entry which is preliminary data.</text>
</comment>